<feature type="signal peptide" evidence="1">
    <location>
        <begin position="1"/>
        <end position="27"/>
    </location>
</feature>
<sequence>MPALFRHLALPLSVASLLVVGMPHAQAALPTTVGAIQVSIGGIGPGVDQTAFKKVKLLIGDAVYRGTVDYFDVSGYGKEGGFSACMEKGTFAAEGSFETLLKALKAVRVDTRTSFYSVDTAERCVYPVAPATAP</sequence>
<name>A0A4Q9H3Z9_9BURK</name>
<dbReference type="Proteomes" id="UP000292120">
    <property type="component" value="Unassembled WGS sequence"/>
</dbReference>
<gene>
    <name evidence="2" type="ORF">EYS42_10180</name>
</gene>
<feature type="chain" id="PRO_5020291683" evidence="1">
    <location>
        <begin position="28"/>
        <end position="134"/>
    </location>
</feature>
<evidence type="ECO:0000313" key="2">
    <source>
        <dbReference type="EMBL" id="TBO30071.1"/>
    </source>
</evidence>
<comment type="caution">
    <text evidence="2">The sequence shown here is derived from an EMBL/GenBank/DDBJ whole genome shotgun (WGS) entry which is preliminary data.</text>
</comment>
<proteinExistence type="predicted"/>
<reference evidence="2 3" key="1">
    <citation type="submission" date="2019-02" db="EMBL/GenBank/DDBJ databases">
        <title>Aquabacterium sp. strain KMB7.</title>
        <authorList>
            <person name="Chen W.-M."/>
        </authorList>
    </citation>
    <scope>NUCLEOTIDE SEQUENCE [LARGE SCALE GENOMIC DNA]</scope>
    <source>
        <strain evidence="2 3">KMB7</strain>
    </source>
</reference>
<keyword evidence="1" id="KW-0732">Signal</keyword>
<organism evidence="2 3">
    <name type="scientific">Aquabacterium lacunae</name>
    <dbReference type="NCBI Taxonomy" id="2528630"/>
    <lineage>
        <taxon>Bacteria</taxon>
        <taxon>Pseudomonadati</taxon>
        <taxon>Pseudomonadota</taxon>
        <taxon>Betaproteobacteria</taxon>
        <taxon>Burkholderiales</taxon>
        <taxon>Aquabacterium</taxon>
    </lineage>
</organism>
<keyword evidence="3" id="KW-1185">Reference proteome</keyword>
<dbReference type="AlphaFoldDB" id="A0A4Q9H3Z9"/>
<evidence type="ECO:0000256" key="1">
    <source>
        <dbReference type="SAM" id="SignalP"/>
    </source>
</evidence>
<protein>
    <submittedName>
        <fullName evidence="2">Uncharacterized protein</fullName>
    </submittedName>
</protein>
<accession>A0A4Q9H3Z9</accession>
<dbReference type="RefSeq" id="WP_130968065.1">
    <property type="nucleotide sequence ID" value="NZ_SIXI01000004.1"/>
</dbReference>
<evidence type="ECO:0000313" key="3">
    <source>
        <dbReference type="Proteomes" id="UP000292120"/>
    </source>
</evidence>
<dbReference type="EMBL" id="SIXI01000004">
    <property type="protein sequence ID" value="TBO30071.1"/>
    <property type="molecule type" value="Genomic_DNA"/>
</dbReference>